<sequence>MLGASIELTSSLIQSIVLFKLLPFSSETGEPSTTEELQLFIAYDAKSLPWLYVLSLCPLCPNHYLSSDTNCRGGAEANCISHRHSLGEKRANKRGEETLTLQMER</sequence>
<organism evidence="1 2">
    <name type="scientific">Adiantum capillus-veneris</name>
    <name type="common">Maidenhair fern</name>
    <dbReference type="NCBI Taxonomy" id="13818"/>
    <lineage>
        <taxon>Eukaryota</taxon>
        <taxon>Viridiplantae</taxon>
        <taxon>Streptophyta</taxon>
        <taxon>Embryophyta</taxon>
        <taxon>Tracheophyta</taxon>
        <taxon>Polypodiopsida</taxon>
        <taxon>Polypodiidae</taxon>
        <taxon>Polypodiales</taxon>
        <taxon>Pteridineae</taxon>
        <taxon>Pteridaceae</taxon>
        <taxon>Vittarioideae</taxon>
        <taxon>Adiantum</taxon>
    </lineage>
</organism>
<protein>
    <submittedName>
        <fullName evidence="1">Uncharacterized protein</fullName>
    </submittedName>
</protein>
<reference evidence="1" key="1">
    <citation type="submission" date="2021-01" db="EMBL/GenBank/DDBJ databases">
        <title>Adiantum capillus-veneris genome.</title>
        <authorList>
            <person name="Fang Y."/>
            <person name="Liao Q."/>
        </authorList>
    </citation>
    <scope>NUCLEOTIDE SEQUENCE</scope>
    <source>
        <strain evidence="1">H3</strain>
        <tissue evidence="1">Leaf</tissue>
    </source>
</reference>
<evidence type="ECO:0000313" key="1">
    <source>
        <dbReference type="EMBL" id="KAI5068885.1"/>
    </source>
</evidence>
<dbReference type="EMBL" id="JABFUD020000016">
    <property type="protein sequence ID" value="KAI5068885.1"/>
    <property type="molecule type" value="Genomic_DNA"/>
</dbReference>
<name>A0A9D4UJ98_ADICA</name>
<proteinExistence type="predicted"/>
<keyword evidence="2" id="KW-1185">Reference proteome</keyword>
<evidence type="ECO:0000313" key="2">
    <source>
        <dbReference type="Proteomes" id="UP000886520"/>
    </source>
</evidence>
<dbReference type="Proteomes" id="UP000886520">
    <property type="component" value="Chromosome 16"/>
</dbReference>
<gene>
    <name evidence="1" type="ORF">GOP47_0017230</name>
</gene>
<comment type="caution">
    <text evidence="1">The sequence shown here is derived from an EMBL/GenBank/DDBJ whole genome shotgun (WGS) entry which is preliminary data.</text>
</comment>
<feature type="non-terminal residue" evidence="1">
    <location>
        <position position="105"/>
    </location>
</feature>
<accession>A0A9D4UJ98</accession>
<dbReference type="AlphaFoldDB" id="A0A9D4UJ98"/>